<evidence type="ECO:0000256" key="6">
    <source>
        <dbReference type="SAM" id="Phobius"/>
    </source>
</evidence>
<dbReference type="Pfam" id="PF07690">
    <property type="entry name" value="MFS_1"/>
    <property type="match status" value="1"/>
</dbReference>
<organism evidence="8 9">
    <name type="scientific">Streptomyces actuosus</name>
    <dbReference type="NCBI Taxonomy" id="1885"/>
    <lineage>
        <taxon>Bacteria</taxon>
        <taxon>Bacillati</taxon>
        <taxon>Actinomycetota</taxon>
        <taxon>Actinomycetes</taxon>
        <taxon>Kitasatosporales</taxon>
        <taxon>Streptomycetaceae</taxon>
        <taxon>Streptomyces</taxon>
    </lineage>
</organism>
<evidence type="ECO:0000259" key="7">
    <source>
        <dbReference type="PROSITE" id="PS50850"/>
    </source>
</evidence>
<evidence type="ECO:0000256" key="1">
    <source>
        <dbReference type="ARBA" id="ARBA00004651"/>
    </source>
</evidence>
<accession>A0A2U9PDQ7</accession>
<dbReference type="InterPro" id="IPR011701">
    <property type="entry name" value="MFS"/>
</dbReference>
<evidence type="ECO:0000256" key="4">
    <source>
        <dbReference type="ARBA" id="ARBA00023136"/>
    </source>
</evidence>
<feature type="transmembrane region" description="Helical" evidence="6">
    <location>
        <begin position="41"/>
        <end position="60"/>
    </location>
</feature>
<feature type="transmembrane region" description="Helical" evidence="6">
    <location>
        <begin position="222"/>
        <end position="242"/>
    </location>
</feature>
<dbReference type="PANTHER" id="PTHR42718">
    <property type="entry name" value="MAJOR FACILITATOR SUPERFAMILY MULTIDRUG TRANSPORTER MFSC"/>
    <property type="match status" value="1"/>
</dbReference>
<reference evidence="8 9" key="1">
    <citation type="submission" date="2018-06" db="EMBL/GenBank/DDBJ databases">
        <title>The complete genome sequence of a nosiheptide producer Streptomyces actuosus ATCC 25421: deducing the ability of producing a new class III lantibiotics.</title>
        <authorList>
            <person name="Liu W."/>
            <person name="Sun F."/>
            <person name="Hu Y."/>
        </authorList>
    </citation>
    <scope>NUCLEOTIDE SEQUENCE [LARGE SCALE GENOMIC DNA]</scope>
    <source>
        <strain evidence="8 9">ATCC 25421</strain>
    </source>
</reference>
<dbReference type="GO" id="GO:0005886">
    <property type="term" value="C:plasma membrane"/>
    <property type="evidence" value="ECO:0007669"/>
    <property type="project" value="UniProtKB-SubCell"/>
</dbReference>
<dbReference type="KEGG" id="sact:DMT42_35755"/>
<keyword evidence="2 6" id="KW-0812">Transmembrane</keyword>
<keyword evidence="4 6" id="KW-0472">Membrane</keyword>
<feature type="domain" description="Major facilitator superfamily (MFS) profile" evidence="7">
    <location>
        <begin position="6"/>
        <end position="449"/>
    </location>
</feature>
<feature type="transmembrane region" description="Helical" evidence="6">
    <location>
        <begin position="97"/>
        <end position="118"/>
    </location>
</feature>
<dbReference type="Proteomes" id="UP000247634">
    <property type="component" value="Chromosome"/>
</dbReference>
<dbReference type="PROSITE" id="PS50850">
    <property type="entry name" value="MFS"/>
    <property type="match status" value="1"/>
</dbReference>
<feature type="transmembrane region" description="Helical" evidence="6">
    <location>
        <begin position="130"/>
        <end position="153"/>
    </location>
</feature>
<dbReference type="SUPFAM" id="SSF103473">
    <property type="entry name" value="MFS general substrate transporter"/>
    <property type="match status" value="1"/>
</dbReference>
<dbReference type="AlphaFoldDB" id="A0A2U9PDQ7"/>
<dbReference type="OrthoDB" id="783189at2"/>
<evidence type="ECO:0000256" key="3">
    <source>
        <dbReference type="ARBA" id="ARBA00022989"/>
    </source>
</evidence>
<evidence type="ECO:0000256" key="5">
    <source>
        <dbReference type="ARBA" id="ARBA00023251"/>
    </source>
</evidence>
<dbReference type="InterPro" id="IPR020846">
    <property type="entry name" value="MFS_dom"/>
</dbReference>
<dbReference type="GO" id="GO:0022857">
    <property type="term" value="F:transmembrane transporter activity"/>
    <property type="evidence" value="ECO:0007669"/>
    <property type="project" value="InterPro"/>
</dbReference>
<feature type="transmembrane region" description="Helical" evidence="6">
    <location>
        <begin position="262"/>
        <end position="284"/>
    </location>
</feature>
<dbReference type="Gene3D" id="1.20.1720.10">
    <property type="entry name" value="Multidrug resistance protein D"/>
    <property type="match status" value="1"/>
</dbReference>
<sequence>MARASVLPTVLTGVFVTILDFFIVNVAIPSLQQDLRAGPTAVEWVVAGYGLAYGAGLILGGRLGDLYGRRRMFVVGLALFTAASLACGLAPDAGALVAARVAQGLAAALLSPQVLAIIRTAYSGPAQARAVGAYALTMGLAAVFGQLIGGALIRADLLGGGWRLCFLINVPIGLLVVARARRVLPEGRGGAVTRLDPAGTVLLTAALLATLVPLIEGREQGWPWWTWVSFAASVLLLAGYAVRRHEAPVVDTALFRERAFTVGLSANLVFTMGMAAYFLVLALYTQQARGLDPLGAGLLFTPIGVGYLAASRAAPRLAARHGRQVVAVGALVRALALTGLLLAVTHEAPLGWLVPALLADGAGMGLALAPLMGTVLAGVSPRHAGAAAGVLTTAQQVGGALGVGIVGVVFYGAVDQGVTEAFRHSLVYLIAVAATLGGLVQLLPSARAVARAAAGHPVPAAAAPQPAPEQ</sequence>
<keyword evidence="3 6" id="KW-1133">Transmembrane helix</keyword>
<dbReference type="GO" id="GO:0046677">
    <property type="term" value="P:response to antibiotic"/>
    <property type="evidence" value="ECO:0007669"/>
    <property type="project" value="UniProtKB-KW"/>
</dbReference>
<protein>
    <submittedName>
        <fullName evidence="8">MFS transporter</fullName>
    </submittedName>
</protein>
<dbReference type="CDD" id="cd17321">
    <property type="entry name" value="MFS_MMR_MDR_like"/>
    <property type="match status" value="1"/>
</dbReference>
<feature type="transmembrane region" description="Helical" evidence="6">
    <location>
        <begin position="350"/>
        <end position="376"/>
    </location>
</feature>
<feature type="transmembrane region" description="Helical" evidence="6">
    <location>
        <begin position="325"/>
        <end position="344"/>
    </location>
</feature>
<keyword evidence="9" id="KW-1185">Reference proteome</keyword>
<feature type="transmembrane region" description="Helical" evidence="6">
    <location>
        <begin position="72"/>
        <end position="91"/>
    </location>
</feature>
<dbReference type="Gene3D" id="1.20.1250.20">
    <property type="entry name" value="MFS general substrate transporter like domains"/>
    <property type="match status" value="1"/>
</dbReference>
<keyword evidence="5" id="KW-0046">Antibiotic resistance</keyword>
<dbReference type="RefSeq" id="WP_110635001.1">
    <property type="nucleotide sequence ID" value="NZ_CP029788.1"/>
</dbReference>
<name>A0A2U9PDQ7_STRAS</name>
<feature type="transmembrane region" description="Helical" evidence="6">
    <location>
        <begin position="296"/>
        <end position="313"/>
    </location>
</feature>
<feature type="transmembrane region" description="Helical" evidence="6">
    <location>
        <begin position="159"/>
        <end position="178"/>
    </location>
</feature>
<comment type="subcellular location">
    <subcellularLocation>
        <location evidence="1">Cell membrane</location>
        <topology evidence="1">Multi-pass membrane protein</topology>
    </subcellularLocation>
</comment>
<feature type="transmembrane region" description="Helical" evidence="6">
    <location>
        <begin position="397"/>
        <end position="414"/>
    </location>
</feature>
<feature type="transmembrane region" description="Helical" evidence="6">
    <location>
        <begin position="7"/>
        <end position="29"/>
    </location>
</feature>
<proteinExistence type="predicted"/>
<evidence type="ECO:0000256" key="2">
    <source>
        <dbReference type="ARBA" id="ARBA00022692"/>
    </source>
</evidence>
<dbReference type="InterPro" id="IPR036259">
    <property type="entry name" value="MFS_trans_sf"/>
</dbReference>
<gene>
    <name evidence="8" type="ORF">DMT42_35755</name>
</gene>
<dbReference type="PANTHER" id="PTHR42718:SF39">
    <property type="entry name" value="ACTINORHODIN TRANSPORTER-RELATED"/>
    <property type="match status" value="1"/>
</dbReference>
<evidence type="ECO:0000313" key="8">
    <source>
        <dbReference type="EMBL" id="AWT47084.1"/>
    </source>
</evidence>
<feature type="transmembrane region" description="Helical" evidence="6">
    <location>
        <begin position="426"/>
        <end position="443"/>
    </location>
</feature>
<evidence type="ECO:0000313" key="9">
    <source>
        <dbReference type="Proteomes" id="UP000247634"/>
    </source>
</evidence>
<dbReference type="EMBL" id="CP029788">
    <property type="protein sequence ID" value="AWT47084.1"/>
    <property type="molecule type" value="Genomic_DNA"/>
</dbReference>
<feature type="transmembrane region" description="Helical" evidence="6">
    <location>
        <begin position="198"/>
        <end position="216"/>
    </location>
</feature>